<reference evidence="2 3" key="1">
    <citation type="journal article" date="2021" name="Elife">
        <title>Chloroplast acquisition without the gene transfer in kleptoplastic sea slugs, Plakobranchus ocellatus.</title>
        <authorList>
            <person name="Maeda T."/>
            <person name="Takahashi S."/>
            <person name="Yoshida T."/>
            <person name="Shimamura S."/>
            <person name="Takaki Y."/>
            <person name="Nagai Y."/>
            <person name="Toyoda A."/>
            <person name="Suzuki Y."/>
            <person name="Arimoto A."/>
            <person name="Ishii H."/>
            <person name="Satoh N."/>
            <person name="Nishiyama T."/>
            <person name="Hasebe M."/>
            <person name="Maruyama T."/>
            <person name="Minagawa J."/>
            <person name="Obokata J."/>
            <person name="Shigenobu S."/>
        </authorList>
    </citation>
    <scope>NUCLEOTIDE SEQUENCE [LARGE SCALE GENOMIC DNA]</scope>
</reference>
<proteinExistence type="predicted"/>
<sequence length="92" mass="10585">MTGPMRHDYQAASSKNRFVCCGRSLRQAISGLSSKGAERTRGRRKLLKGSRDKGREYKDRERERLVRQDGTNKSRLYFVSSESRAGNPEEFE</sequence>
<feature type="compositionally biased region" description="Basic and acidic residues" evidence="1">
    <location>
        <begin position="49"/>
        <end position="72"/>
    </location>
</feature>
<keyword evidence="3" id="KW-1185">Reference proteome</keyword>
<dbReference type="Proteomes" id="UP000735302">
    <property type="component" value="Unassembled WGS sequence"/>
</dbReference>
<gene>
    <name evidence="2" type="ORF">PoB_001343100</name>
</gene>
<dbReference type="EMBL" id="BLXT01001622">
    <property type="protein sequence ID" value="GFN86925.1"/>
    <property type="molecule type" value="Genomic_DNA"/>
</dbReference>
<feature type="region of interest" description="Disordered" evidence="1">
    <location>
        <begin position="31"/>
        <end position="92"/>
    </location>
</feature>
<protein>
    <submittedName>
        <fullName evidence="2">Uncharacterized protein</fullName>
    </submittedName>
</protein>
<dbReference type="AlphaFoldDB" id="A0AAV3YU07"/>
<accession>A0AAV3YU07</accession>
<organism evidence="2 3">
    <name type="scientific">Plakobranchus ocellatus</name>
    <dbReference type="NCBI Taxonomy" id="259542"/>
    <lineage>
        <taxon>Eukaryota</taxon>
        <taxon>Metazoa</taxon>
        <taxon>Spiralia</taxon>
        <taxon>Lophotrochozoa</taxon>
        <taxon>Mollusca</taxon>
        <taxon>Gastropoda</taxon>
        <taxon>Heterobranchia</taxon>
        <taxon>Euthyneura</taxon>
        <taxon>Panpulmonata</taxon>
        <taxon>Sacoglossa</taxon>
        <taxon>Placobranchoidea</taxon>
        <taxon>Plakobranchidae</taxon>
        <taxon>Plakobranchus</taxon>
    </lineage>
</organism>
<evidence type="ECO:0000313" key="2">
    <source>
        <dbReference type="EMBL" id="GFN86925.1"/>
    </source>
</evidence>
<evidence type="ECO:0000313" key="3">
    <source>
        <dbReference type="Proteomes" id="UP000735302"/>
    </source>
</evidence>
<name>A0AAV3YU07_9GAST</name>
<comment type="caution">
    <text evidence="2">The sequence shown here is derived from an EMBL/GenBank/DDBJ whole genome shotgun (WGS) entry which is preliminary data.</text>
</comment>
<evidence type="ECO:0000256" key="1">
    <source>
        <dbReference type="SAM" id="MobiDB-lite"/>
    </source>
</evidence>
<feature type="compositionally biased region" description="Polar residues" evidence="1">
    <location>
        <begin position="73"/>
        <end position="84"/>
    </location>
</feature>